<dbReference type="Proteomes" id="UP000219353">
    <property type="component" value="Unassembled WGS sequence"/>
</dbReference>
<evidence type="ECO:0000313" key="2">
    <source>
        <dbReference type="EMBL" id="SNY43225.1"/>
    </source>
</evidence>
<keyword evidence="1" id="KW-0472">Membrane</keyword>
<feature type="transmembrane region" description="Helical" evidence="1">
    <location>
        <begin position="77"/>
        <end position="97"/>
    </location>
</feature>
<gene>
    <name evidence="2" type="ORF">SAMN06297280_0551</name>
</gene>
<keyword evidence="1" id="KW-1133">Transmembrane helix</keyword>
<protein>
    <submittedName>
        <fullName evidence="2">Uncharacterized protein</fullName>
    </submittedName>
</protein>
<feature type="transmembrane region" description="Helical" evidence="1">
    <location>
        <begin position="7"/>
        <end position="27"/>
    </location>
</feature>
<proteinExistence type="predicted"/>
<name>A0A285I5F4_9GAMM</name>
<dbReference type="EMBL" id="OBEB01000001">
    <property type="protein sequence ID" value="SNY43225.1"/>
    <property type="molecule type" value="Genomic_DNA"/>
</dbReference>
<reference evidence="3" key="1">
    <citation type="submission" date="2017-09" db="EMBL/GenBank/DDBJ databases">
        <authorList>
            <person name="Varghese N."/>
            <person name="Submissions S."/>
        </authorList>
    </citation>
    <scope>NUCLEOTIDE SEQUENCE [LARGE SCALE GENOMIC DNA]</scope>
    <source>
        <strain evidence="3">CGMCC 1.12461</strain>
    </source>
</reference>
<evidence type="ECO:0000313" key="3">
    <source>
        <dbReference type="Proteomes" id="UP000219353"/>
    </source>
</evidence>
<keyword evidence="1" id="KW-0812">Transmembrane</keyword>
<organism evidence="2 3">
    <name type="scientific">Arsukibacterium tuosuense</name>
    <dbReference type="NCBI Taxonomy" id="1323745"/>
    <lineage>
        <taxon>Bacteria</taxon>
        <taxon>Pseudomonadati</taxon>
        <taxon>Pseudomonadota</taxon>
        <taxon>Gammaproteobacteria</taxon>
        <taxon>Chromatiales</taxon>
        <taxon>Chromatiaceae</taxon>
        <taxon>Arsukibacterium</taxon>
    </lineage>
</organism>
<accession>A0A285I5F4</accession>
<evidence type="ECO:0000256" key="1">
    <source>
        <dbReference type="SAM" id="Phobius"/>
    </source>
</evidence>
<dbReference type="AlphaFoldDB" id="A0A285I5F4"/>
<sequence>MKKKKNLHWPSIFLFLVGIITIITFVFEQRISLFLQALGFVCLGYSSIRLVPRDLFTQKLSFSTLIKGNNEARQLDIFIQIFGFLLLLTGLVFSFAFGI</sequence>
<feature type="transmembrane region" description="Helical" evidence="1">
    <location>
        <begin position="33"/>
        <end position="51"/>
    </location>
</feature>
<keyword evidence="3" id="KW-1185">Reference proteome</keyword>